<dbReference type="AlphaFoldDB" id="A0A1N7KED6"/>
<evidence type="ECO:0000313" key="2">
    <source>
        <dbReference type="Proteomes" id="UP000186744"/>
    </source>
</evidence>
<reference evidence="2" key="1">
    <citation type="submission" date="2017-01" db="EMBL/GenBank/DDBJ databases">
        <authorList>
            <person name="Varghese N."/>
            <person name="Submissions S."/>
        </authorList>
    </citation>
    <scope>NUCLEOTIDE SEQUENCE [LARGE SCALE GENOMIC DNA]</scope>
    <source>
        <strain evidence="2">DSM 18017</strain>
    </source>
</reference>
<proteinExistence type="predicted"/>
<dbReference type="Proteomes" id="UP000186744">
    <property type="component" value="Unassembled WGS sequence"/>
</dbReference>
<name>A0A1N7KED6_9FLAO</name>
<sequence length="295" mass="33253">MESLKCDVSFKLDYESSDLIGEAIAYYKPSDSDTETPYNIIDDLNEDSIKLPINSLGSYDLRVKLSAGAVSDEEKIEFIVGKCATCEPPKVNTVEEVEYGQLVINYFADPVDLITLEYQIALDDEFTHIIYSKVGFYNNPSESIDMNDAKLPDGKLLYVRMRRYCKSKGIDVISVWSDVLEFKSGEWKDPLECYWLAPGDDVGTVMCNGGHGYSWKTRATCDTPVPKIGSTILLPNLVPALKENIRKFLIDADDKYKTRGLGYIRFVNVTPDIIYIIKKDTAEIEFTKEVDCTST</sequence>
<accession>A0A1N7KED6</accession>
<protein>
    <submittedName>
        <fullName evidence="1">Uncharacterized protein</fullName>
    </submittedName>
</protein>
<keyword evidence="2" id="KW-1185">Reference proteome</keyword>
<gene>
    <name evidence="1" type="ORF">SAMN05421786_101411</name>
</gene>
<organism evidence="1 2">
    <name type="scientific">Chryseobacterium ureilyticum</name>
    <dbReference type="NCBI Taxonomy" id="373668"/>
    <lineage>
        <taxon>Bacteria</taxon>
        <taxon>Pseudomonadati</taxon>
        <taxon>Bacteroidota</taxon>
        <taxon>Flavobacteriia</taxon>
        <taxon>Flavobacteriales</taxon>
        <taxon>Weeksellaceae</taxon>
        <taxon>Chryseobacterium group</taxon>
        <taxon>Chryseobacterium</taxon>
    </lineage>
</organism>
<evidence type="ECO:0000313" key="1">
    <source>
        <dbReference type="EMBL" id="SIS59879.1"/>
    </source>
</evidence>
<dbReference type="EMBL" id="FTOL01000001">
    <property type="protein sequence ID" value="SIS59879.1"/>
    <property type="molecule type" value="Genomic_DNA"/>
</dbReference>